<dbReference type="Gene3D" id="2.60.120.10">
    <property type="entry name" value="Jelly Rolls"/>
    <property type="match status" value="1"/>
</dbReference>
<evidence type="ECO:0000256" key="2">
    <source>
        <dbReference type="ARBA" id="ARBA00023015"/>
    </source>
</evidence>
<keyword evidence="3" id="KW-0238">DNA-binding</keyword>
<dbReference type="InterPro" id="IPR009057">
    <property type="entry name" value="Homeodomain-like_sf"/>
</dbReference>
<dbReference type="PRINTS" id="PR00032">
    <property type="entry name" value="HTHARAC"/>
</dbReference>
<dbReference type="PROSITE" id="PS01124">
    <property type="entry name" value="HTH_ARAC_FAMILY_2"/>
    <property type="match status" value="1"/>
</dbReference>
<accession>A0A2R4CD50</accession>
<dbReference type="PANTHER" id="PTHR11019">
    <property type="entry name" value="HTH-TYPE TRANSCRIPTIONAL REGULATOR NIMR"/>
    <property type="match status" value="1"/>
</dbReference>
<evidence type="ECO:0000313" key="7">
    <source>
        <dbReference type="EMBL" id="AVR97574.1"/>
    </source>
</evidence>
<dbReference type="Pfam" id="PF12833">
    <property type="entry name" value="HTH_18"/>
    <property type="match status" value="1"/>
</dbReference>
<name>A0A2R4CD50_9BURK</name>
<keyword evidence="8" id="KW-1185">Reference proteome</keyword>
<gene>
    <name evidence="7" type="ORF">C9I28_19465</name>
</gene>
<dbReference type="OrthoDB" id="9804543at2"/>
<dbReference type="SUPFAM" id="SSF46689">
    <property type="entry name" value="Homeodomain-like"/>
    <property type="match status" value="1"/>
</dbReference>
<dbReference type="Pfam" id="PF02311">
    <property type="entry name" value="AraC_binding"/>
    <property type="match status" value="1"/>
</dbReference>
<dbReference type="Proteomes" id="UP000240505">
    <property type="component" value="Chromosome"/>
</dbReference>
<evidence type="ECO:0000259" key="6">
    <source>
        <dbReference type="PROSITE" id="PS01124"/>
    </source>
</evidence>
<dbReference type="RefSeq" id="WP_107142917.1">
    <property type="nucleotide sequence ID" value="NZ_CP028324.1"/>
</dbReference>
<dbReference type="CDD" id="cd06124">
    <property type="entry name" value="cupin_NimR-like_N"/>
    <property type="match status" value="1"/>
</dbReference>
<keyword evidence="1" id="KW-0678">Repressor</keyword>
<evidence type="ECO:0000256" key="1">
    <source>
        <dbReference type="ARBA" id="ARBA00022491"/>
    </source>
</evidence>
<dbReference type="SMART" id="SM00342">
    <property type="entry name" value="HTH_ARAC"/>
    <property type="match status" value="1"/>
</dbReference>
<dbReference type="SUPFAM" id="SSF51182">
    <property type="entry name" value="RmlC-like cupins"/>
    <property type="match status" value="1"/>
</dbReference>
<keyword evidence="4" id="KW-0010">Activator</keyword>
<dbReference type="GO" id="GO:0003700">
    <property type="term" value="F:DNA-binding transcription factor activity"/>
    <property type="evidence" value="ECO:0007669"/>
    <property type="project" value="InterPro"/>
</dbReference>
<reference evidence="7 8" key="1">
    <citation type="submission" date="2018-03" db="EMBL/GenBank/DDBJ databases">
        <title>Massilia armeniaca sp. nov., isolated from desert soil.</title>
        <authorList>
            <person name="Huang H."/>
            <person name="Ren M."/>
        </authorList>
    </citation>
    <scope>NUCLEOTIDE SEQUENCE [LARGE SCALE GENOMIC DNA]</scope>
    <source>
        <strain evidence="7 8">ZMN-3</strain>
    </source>
</reference>
<proteinExistence type="predicted"/>
<sequence>MSTAALPAFLPDDGHDPHELLPVTMCARDLAAAQNVAPHSHPWGQLTHAPDGVLRVTVADSTWIVPPSRAIWVAPEVEHAVTGMQATRLRPLRILAARAPFAGPDCRVLAVSGLLHELIAALEQLAPTAPGARAQLLGNLLLDEMARCATRPIRVPLPRDKRLAALCASLIDDPGATLTLAGWAARVGASERTLARLFERELGMSFGQWRQQVRLAHAAPLLARGMPLGRVAEQLGYASQSAFSQMFRKTFGSSPSAFFAPARTAGRR</sequence>
<dbReference type="Gene3D" id="1.10.10.60">
    <property type="entry name" value="Homeodomain-like"/>
    <property type="match status" value="2"/>
</dbReference>
<dbReference type="EMBL" id="CP028324">
    <property type="protein sequence ID" value="AVR97574.1"/>
    <property type="molecule type" value="Genomic_DNA"/>
</dbReference>
<evidence type="ECO:0000256" key="4">
    <source>
        <dbReference type="ARBA" id="ARBA00023159"/>
    </source>
</evidence>
<protein>
    <submittedName>
        <fullName evidence="7">AraC family transcriptional regulator</fullName>
    </submittedName>
</protein>
<dbReference type="PANTHER" id="PTHR11019:SF159">
    <property type="entry name" value="TRANSCRIPTIONAL REGULATOR-RELATED"/>
    <property type="match status" value="1"/>
</dbReference>
<dbReference type="AlphaFoldDB" id="A0A2R4CD50"/>
<evidence type="ECO:0000256" key="5">
    <source>
        <dbReference type="ARBA" id="ARBA00023163"/>
    </source>
</evidence>
<dbReference type="InterPro" id="IPR018060">
    <property type="entry name" value="HTH_AraC"/>
</dbReference>
<dbReference type="PROSITE" id="PS00041">
    <property type="entry name" value="HTH_ARAC_FAMILY_1"/>
    <property type="match status" value="1"/>
</dbReference>
<dbReference type="InterPro" id="IPR018062">
    <property type="entry name" value="HTH_AraC-typ_CS"/>
</dbReference>
<evidence type="ECO:0000256" key="3">
    <source>
        <dbReference type="ARBA" id="ARBA00023125"/>
    </source>
</evidence>
<keyword evidence="5" id="KW-0804">Transcription</keyword>
<keyword evidence="2" id="KW-0805">Transcription regulation</keyword>
<dbReference type="InterPro" id="IPR011051">
    <property type="entry name" value="RmlC_Cupin_sf"/>
</dbReference>
<evidence type="ECO:0000313" key="8">
    <source>
        <dbReference type="Proteomes" id="UP000240505"/>
    </source>
</evidence>
<dbReference type="GO" id="GO:0043565">
    <property type="term" value="F:sequence-specific DNA binding"/>
    <property type="evidence" value="ECO:0007669"/>
    <property type="project" value="InterPro"/>
</dbReference>
<organism evidence="7 8">
    <name type="scientific">Pseudoduganella armeniaca</name>
    <dbReference type="NCBI Taxonomy" id="2072590"/>
    <lineage>
        <taxon>Bacteria</taxon>
        <taxon>Pseudomonadati</taxon>
        <taxon>Pseudomonadota</taxon>
        <taxon>Betaproteobacteria</taxon>
        <taxon>Burkholderiales</taxon>
        <taxon>Oxalobacteraceae</taxon>
        <taxon>Telluria group</taxon>
        <taxon>Pseudoduganella</taxon>
    </lineage>
</organism>
<dbReference type="InterPro" id="IPR020449">
    <property type="entry name" value="Tscrpt_reg_AraC-type_HTH"/>
</dbReference>
<dbReference type="KEGG" id="masz:C9I28_19465"/>
<dbReference type="InterPro" id="IPR003313">
    <property type="entry name" value="AraC-bd"/>
</dbReference>
<dbReference type="InterPro" id="IPR014710">
    <property type="entry name" value="RmlC-like_jellyroll"/>
</dbReference>
<dbReference type="FunFam" id="1.10.10.60:FF:000132">
    <property type="entry name" value="AraC family transcriptional regulator"/>
    <property type="match status" value="1"/>
</dbReference>
<feature type="domain" description="HTH araC/xylS-type" evidence="6">
    <location>
        <begin position="161"/>
        <end position="261"/>
    </location>
</feature>